<organism evidence="1 2">
    <name type="scientific">Ascaris lumbricoides</name>
    <name type="common">Giant roundworm</name>
    <dbReference type="NCBI Taxonomy" id="6252"/>
    <lineage>
        <taxon>Eukaryota</taxon>
        <taxon>Metazoa</taxon>
        <taxon>Ecdysozoa</taxon>
        <taxon>Nematoda</taxon>
        <taxon>Chromadorea</taxon>
        <taxon>Rhabditida</taxon>
        <taxon>Spirurina</taxon>
        <taxon>Ascaridomorpha</taxon>
        <taxon>Ascaridoidea</taxon>
        <taxon>Ascarididae</taxon>
        <taxon>Ascaris</taxon>
    </lineage>
</organism>
<dbReference type="WBParaSite" id="ALUE_0000356101-mRNA-1">
    <property type="protein sequence ID" value="ALUE_0000356101-mRNA-1"/>
    <property type="gene ID" value="ALUE_0000356101"/>
</dbReference>
<sequence>MHSFREEVLQKHYPLQFMGSIESVEIDMRRVEHRYFSA</sequence>
<reference evidence="2" key="1">
    <citation type="submission" date="2017-02" db="UniProtKB">
        <authorList>
            <consortium name="WormBaseParasite"/>
        </authorList>
    </citation>
    <scope>IDENTIFICATION</scope>
</reference>
<evidence type="ECO:0000313" key="1">
    <source>
        <dbReference type="Proteomes" id="UP000036681"/>
    </source>
</evidence>
<protein>
    <submittedName>
        <fullName evidence="2">Uncharacterized protein</fullName>
    </submittedName>
</protein>
<dbReference type="Proteomes" id="UP000036681">
    <property type="component" value="Unplaced"/>
</dbReference>
<evidence type="ECO:0000313" key="2">
    <source>
        <dbReference type="WBParaSite" id="ALUE_0000356101-mRNA-1"/>
    </source>
</evidence>
<accession>A0A0M3HP22</accession>
<keyword evidence="1" id="KW-1185">Reference proteome</keyword>
<proteinExistence type="predicted"/>
<name>A0A0M3HP22_ASCLU</name>
<dbReference type="AlphaFoldDB" id="A0A0M3HP22"/>